<feature type="domain" description="SET" evidence="1">
    <location>
        <begin position="16"/>
        <end position="215"/>
    </location>
</feature>
<dbReference type="InterPro" id="IPR050600">
    <property type="entry name" value="SETD3_SETD6_MTase"/>
</dbReference>
<dbReference type="EMBL" id="CBTN010000001">
    <property type="protein sequence ID" value="CDH48394.1"/>
    <property type="molecule type" value="Genomic_DNA"/>
</dbReference>
<dbReference type="Gene3D" id="3.90.1410.10">
    <property type="entry name" value="set domain protein methyltransferase, domain 1"/>
    <property type="match status" value="1"/>
</dbReference>
<dbReference type="VEuPathDB" id="FungiDB:LCOR_00178.1"/>
<evidence type="ECO:0000259" key="1">
    <source>
        <dbReference type="PROSITE" id="PS50280"/>
    </source>
</evidence>
<evidence type="ECO:0000313" key="2">
    <source>
        <dbReference type="EMBL" id="CDH48394.1"/>
    </source>
</evidence>
<protein>
    <recommendedName>
        <fullName evidence="1">SET domain-containing protein</fullName>
    </recommendedName>
</protein>
<dbReference type="AlphaFoldDB" id="A0A068REH7"/>
<keyword evidence="3" id="KW-1185">Reference proteome</keyword>
<accession>A0A068REH7</accession>
<evidence type="ECO:0000313" key="3">
    <source>
        <dbReference type="Proteomes" id="UP000027586"/>
    </source>
</evidence>
<organism evidence="2 3">
    <name type="scientific">Lichtheimia corymbifera JMRC:FSU:9682</name>
    <dbReference type="NCBI Taxonomy" id="1263082"/>
    <lineage>
        <taxon>Eukaryota</taxon>
        <taxon>Fungi</taxon>
        <taxon>Fungi incertae sedis</taxon>
        <taxon>Mucoromycota</taxon>
        <taxon>Mucoromycotina</taxon>
        <taxon>Mucoromycetes</taxon>
        <taxon>Mucorales</taxon>
        <taxon>Lichtheimiaceae</taxon>
        <taxon>Lichtheimia</taxon>
    </lineage>
</organism>
<dbReference type="Pfam" id="PF00856">
    <property type="entry name" value="SET"/>
    <property type="match status" value="1"/>
</dbReference>
<dbReference type="GO" id="GO:0005634">
    <property type="term" value="C:nucleus"/>
    <property type="evidence" value="ECO:0007669"/>
    <property type="project" value="TreeGrafter"/>
</dbReference>
<dbReference type="OrthoDB" id="441812at2759"/>
<dbReference type="SUPFAM" id="SSF82199">
    <property type="entry name" value="SET domain"/>
    <property type="match status" value="1"/>
</dbReference>
<name>A0A068REH7_9FUNG</name>
<dbReference type="Proteomes" id="UP000027586">
    <property type="component" value="Unassembled WGS sequence"/>
</dbReference>
<comment type="caution">
    <text evidence="2">The sequence shown here is derived from an EMBL/GenBank/DDBJ whole genome shotgun (WGS) entry which is preliminary data.</text>
</comment>
<dbReference type="InterPro" id="IPR046341">
    <property type="entry name" value="SET_dom_sf"/>
</dbReference>
<reference evidence="2" key="1">
    <citation type="submission" date="2013-08" db="EMBL/GenBank/DDBJ databases">
        <title>Gene expansion shapes genome architecture in the human pathogen Lichtheimia corymbifera: an evolutionary genomics analysis in the ancient terrestrial Mucorales (Mucoromycotina).</title>
        <authorList>
            <person name="Schwartze V.U."/>
            <person name="Winter S."/>
            <person name="Shelest E."/>
            <person name="Marcet-Houben M."/>
            <person name="Horn F."/>
            <person name="Wehner S."/>
            <person name="Hoffmann K."/>
            <person name="Riege K."/>
            <person name="Sammeth M."/>
            <person name="Nowrousian M."/>
            <person name="Valiante V."/>
            <person name="Linde J."/>
            <person name="Jacobsen I.D."/>
            <person name="Marz M."/>
            <person name="Brakhage A.A."/>
            <person name="Gabaldon T."/>
            <person name="Bocker S."/>
            <person name="Voigt K."/>
        </authorList>
    </citation>
    <scope>NUCLEOTIDE SEQUENCE [LARGE SCALE GENOMIC DNA]</scope>
    <source>
        <strain evidence="2">FSU 9682</strain>
    </source>
</reference>
<gene>
    <name evidence="2" type="ORF">LCOR_00178.1</name>
</gene>
<proteinExistence type="predicted"/>
<dbReference type="PANTHER" id="PTHR13271:SF76">
    <property type="entry name" value="SET DOMAIN-CONTAINING PROTEIN 8"/>
    <property type="match status" value="1"/>
</dbReference>
<sequence length="415" mass="46874">METFIQWSQNNHVQAPHIAIRQTPHAGYGLFCDTAISKHGDNEAAAAAALVTIPSTLILSADRARHDRPDLVEITDDRTALRLFLALEKHSPTVDFWKPYLGILDASMEDFEQQVEGTCLEQAMQAKRSSLENQFAVLQPLFGEALTLEYWIWADRIVRSRAVGDTWMLVPFLDFANHSNEPNARWEVQPNGDMQIVPLSSSTLSAGDEVLFSYGAKSNMELLFSYGFTLNDNPVESSVRISAAGFLDDPAKIAWMRQLNIPPTLTLTNEHDNDDDESKKMGWSAQSIHLMYLIVMDPEEDALTLALDEQDETTIHARVGDTQVENLNDLAQQARKLPQHPILLLRIVMLLLDATQYHYDAITDAIARIKVSEMVDRYRSEEKLLLQRTLNKLTLLRDTLAQDKVVLDYLSAQQQ</sequence>
<dbReference type="STRING" id="1263082.A0A068REH7"/>
<dbReference type="GO" id="GO:0016279">
    <property type="term" value="F:protein-lysine N-methyltransferase activity"/>
    <property type="evidence" value="ECO:0007669"/>
    <property type="project" value="TreeGrafter"/>
</dbReference>
<dbReference type="CDD" id="cd10527">
    <property type="entry name" value="SET_LSMT"/>
    <property type="match status" value="1"/>
</dbReference>
<dbReference type="InterPro" id="IPR001214">
    <property type="entry name" value="SET_dom"/>
</dbReference>
<dbReference type="PANTHER" id="PTHR13271">
    <property type="entry name" value="UNCHARACTERIZED PUTATIVE METHYLTRANSFERASE"/>
    <property type="match status" value="1"/>
</dbReference>
<dbReference type="PROSITE" id="PS50280">
    <property type="entry name" value="SET"/>
    <property type="match status" value="1"/>
</dbReference>